<dbReference type="Gene3D" id="3.40.190.10">
    <property type="entry name" value="Periplasmic binding protein-like II"/>
    <property type="match status" value="2"/>
</dbReference>
<evidence type="ECO:0000313" key="7">
    <source>
        <dbReference type="Proteomes" id="UP001385892"/>
    </source>
</evidence>
<keyword evidence="7" id="KW-1185">Reference proteome</keyword>
<evidence type="ECO:0000256" key="3">
    <source>
        <dbReference type="ARBA" id="ARBA00023125"/>
    </source>
</evidence>
<dbReference type="InterPro" id="IPR036390">
    <property type="entry name" value="WH_DNA-bd_sf"/>
</dbReference>
<dbReference type="PROSITE" id="PS50931">
    <property type="entry name" value="HTH_LYSR"/>
    <property type="match status" value="1"/>
</dbReference>
<keyword evidence="2" id="KW-0805">Transcription regulation</keyword>
<dbReference type="InterPro" id="IPR050950">
    <property type="entry name" value="HTH-type_LysR_regulators"/>
</dbReference>
<comment type="caution">
    <text evidence="6">The sequence shown here is derived from an EMBL/GenBank/DDBJ whole genome shotgun (WGS) entry which is preliminary data.</text>
</comment>
<evidence type="ECO:0000259" key="5">
    <source>
        <dbReference type="PROSITE" id="PS50931"/>
    </source>
</evidence>
<protein>
    <submittedName>
        <fullName evidence="6">LysR family transcriptional regulator</fullName>
    </submittedName>
</protein>
<sequence>MELRRWNQIVAVAEHRSFARAAGHVHVTQPALTRSIQAAEAELGLRLFDRGTQEVVPTPAGEFVIERARQLLYNSRCLERDVDLYRSRALGDTAFGVGPFPVATFIPALLASIRREFPGINVRVEVNNWKLLVTRLREEDIEFFVADISDLPPDPSLHVRSLRREPGSFYVRKGHPLAGLVSVTFRQAWAFGLLSIRLPPRVLEALARMLELPSPESLKLALECDDVGILKGIALASDSVLLGPDAAFVQDVAEGRLVPVNVVGLPPLSAEMGLVSLWGRTPSPMAELIMERLPLGEAKSKAGRRR</sequence>
<keyword evidence="3" id="KW-0238">DNA-binding</keyword>
<comment type="similarity">
    <text evidence="1">Belongs to the LysR transcriptional regulatory family.</text>
</comment>
<dbReference type="InterPro" id="IPR036388">
    <property type="entry name" value="WH-like_DNA-bd_sf"/>
</dbReference>
<evidence type="ECO:0000313" key="6">
    <source>
        <dbReference type="EMBL" id="MEJ8846967.1"/>
    </source>
</evidence>
<dbReference type="SUPFAM" id="SSF53850">
    <property type="entry name" value="Periplasmic binding protein-like II"/>
    <property type="match status" value="1"/>
</dbReference>
<dbReference type="SUPFAM" id="SSF46785">
    <property type="entry name" value="Winged helix' DNA-binding domain"/>
    <property type="match status" value="1"/>
</dbReference>
<proteinExistence type="inferred from homology"/>
<dbReference type="RefSeq" id="WP_340342117.1">
    <property type="nucleotide sequence ID" value="NZ_JBBKZT010000004.1"/>
</dbReference>
<keyword evidence="4" id="KW-0804">Transcription</keyword>
<dbReference type="InterPro" id="IPR005119">
    <property type="entry name" value="LysR_subst-bd"/>
</dbReference>
<dbReference type="PANTHER" id="PTHR30419:SF30">
    <property type="entry name" value="LYSR FAMILY TRANSCRIPTIONAL REGULATOR"/>
    <property type="match status" value="1"/>
</dbReference>
<dbReference type="Gene3D" id="1.10.10.10">
    <property type="entry name" value="Winged helix-like DNA-binding domain superfamily/Winged helix DNA-binding domain"/>
    <property type="match status" value="1"/>
</dbReference>
<gene>
    <name evidence="6" type="ORF">WKW82_09920</name>
</gene>
<reference evidence="6 7" key="1">
    <citation type="submission" date="2024-03" db="EMBL/GenBank/DDBJ databases">
        <title>Novel species of the genus Variovorax.</title>
        <authorList>
            <person name="Liu Q."/>
            <person name="Xin Y.-H."/>
        </authorList>
    </citation>
    <scope>NUCLEOTIDE SEQUENCE [LARGE SCALE GENOMIC DNA]</scope>
    <source>
        <strain evidence="6 7">KACC 18900</strain>
    </source>
</reference>
<dbReference type="PRINTS" id="PR00039">
    <property type="entry name" value="HTHLYSR"/>
</dbReference>
<dbReference type="EMBL" id="JBBKZT010000004">
    <property type="protein sequence ID" value="MEJ8846967.1"/>
    <property type="molecule type" value="Genomic_DNA"/>
</dbReference>
<evidence type="ECO:0000256" key="1">
    <source>
        <dbReference type="ARBA" id="ARBA00009437"/>
    </source>
</evidence>
<accession>A0ABU8WK33</accession>
<feature type="domain" description="HTH lysR-type" evidence="5">
    <location>
        <begin position="1"/>
        <end position="58"/>
    </location>
</feature>
<dbReference type="CDD" id="cd05466">
    <property type="entry name" value="PBP2_LTTR_substrate"/>
    <property type="match status" value="1"/>
</dbReference>
<dbReference type="Pfam" id="PF00126">
    <property type="entry name" value="HTH_1"/>
    <property type="match status" value="1"/>
</dbReference>
<evidence type="ECO:0000256" key="2">
    <source>
        <dbReference type="ARBA" id="ARBA00023015"/>
    </source>
</evidence>
<dbReference type="PANTHER" id="PTHR30419">
    <property type="entry name" value="HTH-TYPE TRANSCRIPTIONAL REGULATOR YBHD"/>
    <property type="match status" value="1"/>
</dbReference>
<evidence type="ECO:0000256" key="4">
    <source>
        <dbReference type="ARBA" id="ARBA00023163"/>
    </source>
</evidence>
<name>A0ABU8WK33_9BURK</name>
<dbReference type="Proteomes" id="UP001385892">
    <property type="component" value="Unassembled WGS sequence"/>
</dbReference>
<dbReference type="InterPro" id="IPR000847">
    <property type="entry name" value="LysR_HTH_N"/>
</dbReference>
<organism evidence="6 7">
    <name type="scientific">Variovorax rhizosphaerae</name>
    <dbReference type="NCBI Taxonomy" id="1836200"/>
    <lineage>
        <taxon>Bacteria</taxon>
        <taxon>Pseudomonadati</taxon>
        <taxon>Pseudomonadota</taxon>
        <taxon>Betaproteobacteria</taxon>
        <taxon>Burkholderiales</taxon>
        <taxon>Comamonadaceae</taxon>
        <taxon>Variovorax</taxon>
    </lineage>
</organism>
<dbReference type="Pfam" id="PF03466">
    <property type="entry name" value="LysR_substrate"/>
    <property type="match status" value="1"/>
</dbReference>